<reference evidence="4 5" key="1">
    <citation type="submission" date="2014-06" db="EMBL/GenBank/DDBJ databases">
        <title>Draft genome sequence of Bacillus manliponensis JCM 15802 (MCCC 1A00708).</title>
        <authorList>
            <person name="Lai Q."/>
            <person name="Liu Y."/>
            <person name="Shao Z."/>
        </authorList>
    </citation>
    <scope>NUCLEOTIDE SEQUENCE [LARGE SCALE GENOMIC DNA]</scope>
    <source>
        <strain evidence="4 5">JCM 15802</strain>
    </source>
</reference>
<accession>A0A073JVF1</accession>
<dbReference type="CDD" id="cd06558">
    <property type="entry name" value="crotonase-like"/>
    <property type="match status" value="1"/>
</dbReference>
<dbReference type="Proteomes" id="UP000027822">
    <property type="component" value="Unassembled WGS sequence"/>
</dbReference>
<dbReference type="Pfam" id="PF00378">
    <property type="entry name" value="ECH_1"/>
    <property type="match status" value="1"/>
</dbReference>
<dbReference type="PANTHER" id="PTHR11941:SF54">
    <property type="entry name" value="ENOYL-COA HYDRATASE, MITOCHONDRIAL"/>
    <property type="match status" value="1"/>
</dbReference>
<dbReference type="EC" id="4.2.1.17" evidence="4"/>
<dbReference type="NCBIfam" id="NF005802">
    <property type="entry name" value="PRK07657.1"/>
    <property type="match status" value="1"/>
</dbReference>
<comment type="caution">
    <text evidence="4">The sequence shown here is derived from an EMBL/GenBank/DDBJ whole genome shotgun (WGS) entry which is preliminary data.</text>
</comment>
<dbReference type="Gene3D" id="3.90.226.10">
    <property type="entry name" value="2-enoyl-CoA Hydratase, Chain A, domain 1"/>
    <property type="match status" value="1"/>
</dbReference>
<gene>
    <name evidence="4" type="ORF">BAMA_06515</name>
</gene>
<dbReference type="InterPro" id="IPR029045">
    <property type="entry name" value="ClpP/crotonase-like_dom_sf"/>
</dbReference>
<dbReference type="Gene3D" id="1.10.12.10">
    <property type="entry name" value="Lyase 2-enoyl-coa Hydratase, Chain A, domain 2"/>
    <property type="match status" value="1"/>
</dbReference>
<keyword evidence="2 4" id="KW-0456">Lyase</keyword>
<dbReference type="GO" id="GO:0004300">
    <property type="term" value="F:enoyl-CoA hydratase activity"/>
    <property type="evidence" value="ECO:0007669"/>
    <property type="project" value="UniProtKB-EC"/>
</dbReference>
<proteinExistence type="inferred from homology"/>
<name>A0A073JVF1_9BACI</name>
<comment type="similarity">
    <text evidence="1 3">Belongs to the enoyl-CoA hydratase/isomerase family.</text>
</comment>
<dbReference type="SUPFAM" id="SSF52096">
    <property type="entry name" value="ClpP/crotonase"/>
    <property type="match status" value="1"/>
</dbReference>
<dbReference type="AlphaFoldDB" id="A0A073JVF1"/>
<evidence type="ECO:0000256" key="1">
    <source>
        <dbReference type="ARBA" id="ARBA00005254"/>
    </source>
</evidence>
<dbReference type="InterPro" id="IPR018376">
    <property type="entry name" value="Enoyl-CoA_hyd/isom_CS"/>
</dbReference>
<dbReference type="InterPro" id="IPR001753">
    <property type="entry name" value="Enoyl-CoA_hydra/iso"/>
</dbReference>
<evidence type="ECO:0000313" key="5">
    <source>
        <dbReference type="Proteomes" id="UP000027822"/>
    </source>
</evidence>
<evidence type="ECO:0000256" key="3">
    <source>
        <dbReference type="RuleBase" id="RU003707"/>
    </source>
</evidence>
<dbReference type="FunFam" id="3.90.226.10:FF:000009">
    <property type="entry name" value="Carnitinyl-CoA dehydratase"/>
    <property type="match status" value="1"/>
</dbReference>
<evidence type="ECO:0000256" key="2">
    <source>
        <dbReference type="ARBA" id="ARBA00023239"/>
    </source>
</evidence>
<keyword evidence="5" id="KW-1185">Reference proteome</keyword>
<dbReference type="EMBL" id="JOTN01000016">
    <property type="protein sequence ID" value="KEK18212.1"/>
    <property type="molecule type" value="Genomic_DNA"/>
</dbReference>
<dbReference type="STRING" id="574376.BAMA_06515"/>
<dbReference type="GO" id="GO:0006635">
    <property type="term" value="P:fatty acid beta-oxidation"/>
    <property type="evidence" value="ECO:0007669"/>
    <property type="project" value="TreeGrafter"/>
</dbReference>
<dbReference type="RefSeq" id="WP_034641484.1">
    <property type="nucleotide sequence ID" value="NZ_CBCSJC010000013.1"/>
</dbReference>
<dbReference type="eggNOG" id="COG1024">
    <property type="taxonomic scope" value="Bacteria"/>
</dbReference>
<organism evidence="4 5">
    <name type="scientific">Bacillus manliponensis</name>
    <dbReference type="NCBI Taxonomy" id="574376"/>
    <lineage>
        <taxon>Bacteria</taxon>
        <taxon>Bacillati</taxon>
        <taxon>Bacillota</taxon>
        <taxon>Bacilli</taxon>
        <taxon>Bacillales</taxon>
        <taxon>Bacillaceae</taxon>
        <taxon>Bacillus</taxon>
        <taxon>Bacillus cereus group</taxon>
    </lineage>
</organism>
<dbReference type="PROSITE" id="PS00166">
    <property type="entry name" value="ENOYL_COA_HYDRATASE"/>
    <property type="match status" value="1"/>
</dbReference>
<dbReference type="OrthoDB" id="9775794at2"/>
<dbReference type="PANTHER" id="PTHR11941">
    <property type="entry name" value="ENOYL-COA HYDRATASE-RELATED"/>
    <property type="match status" value="1"/>
</dbReference>
<dbReference type="FunFam" id="1.10.12.10:FF:000001">
    <property type="entry name" value="Probable enoyl-CoA hydratase, mitochondrial"/>
    <property type="match status" value="1"/>
</dbReference>
<dbReference type="InterPro" id="IPR014748">
    <property type="entry name" value="Enoyl-CoA_hydra_C"/>
</dbReference>
<protein>
    <submittedName>
        <fullName evidence="4">Enoyl-CoA hydratase</fullName>
        <ecNumber evidence="4">4.2.1.17</ecNumber>
    </submittedName>
</protein>
<sequence>MLTLQNISMQYMTPHIVKVTLNRERQANALSLALLEEFQSIINNIKQDFDVRVVIITGAGEKVFCAGADLKERANMNEDEVRHAVSMIRQMMDMTEQLPQPVIAAINGIALGGGTELALACDIRIVSETATLGLTETSLAIIPGAGGTQRLPRLIGLGRAKELIYTARRITACEAKEYGLAEHVVPSHELENKVMEIASKIAENGPIAIRLAKEAITKGMQEDLKTGLQMERQAYEGVIRTKDRTEGLQAFREKRKPIYRGE</sequence>
<evidence type="ECO:0000313" key="4">
    <source>
        <dbReference type="EMBL" id="KEK18212.1"/>
    </source>
</evidence>